<dbReference type="EMBL" id="VIGC01000025">
    <property type="protein sequence ID" value="TQE94276.1"/>
    <property type="molecule type" value="Genomic_DNA"/>
</dbReference>
<sequence>MIVLDTHIWIWWVHGDPHLSQPQMDAISAHEGDIIGVNAISCWEIAKLVEYGRLELPCPLAEWFEQALAYPGIRLLPLTPAIAIESTRLPGKFHRDPADQIIVATARLFNCPLVTQDEKIVKYPHVVTIT</sequence>
<accession>A0A540VBY2</accession>
<dbReference type="OrthoDB" id="9798990at2"/>
<dbReference type="InParanoid" id="A0A540VBY2"/>
<organism evidence="2 3">
    <name type="scientific">Litorilinea aerophila</name>
    <dbReference type="NCBI Taxonomy" id="1204385"/>
    <lineage>
        <taxon>Bacteria</taxon>
        <taxon>Bacillati</taxon>
        <taxon>Chloroflexota</taxon>
        <taxon>Caldilineae</taxon>
        <taxon>Caldilineales</taxon>
        <taxon>Caldilineaceae</taxon>
        <taxon>Litorilinea</taxon>
    </lineage>
</organism>
<feature type="domain" description="PIN" evidence="1">
    <location>
        <begin position="2"/>
        <end position="124"/>
    </location>
</feature>
<name>A0A540VBY2_9CHLR</name>
<dbReference type="RefSeq" id="WP_141611382.1">
    <property type="nucleotide sequence ID" value="NZ_VIGC02000025.1"/>
</dbReference>
<evidence type="ECO:0000313" key="3">
    <source>
        <dbReference type="Proteomes" id="UP000317371"/>
    </source>
</evidence>
<protein>
    <submittedName>
        <fullName evidence="2">Type II toxin-antitoxin system VapC family toxin</fullName>
    </submittedName>
</protein>
<dbReference type="PANTHER" id="PTHR36173">
    <property type="entry name" value="RIBONUCLEASE VAPC16-RELATED"/>
    <property type="match status" value="1"/>
</dbReference>
<dbReference type="CDD" id="cd09872">
    <property type="entry name" value="PIN_Sll0205-like"/>
    <property type="match status" value="1"/>
</dbReference>
<proteinExistence type="predicted"/>
<dbReference type="InterPro" id="IPR041705">
    <property type="entry name" value="PIN_Sll0205"/>
</dbReference>
<evidence type="ECO:0000259" key="1">
    <source>
        <dbReference type="Pfam" id="PF01850"/>
    </source>
</evidence>
<gene>
    <name evidence="2" type="ORF">FKZ61_17140</name>
</gene>
<dbReference type="InterPro" id="IPR029060">
    <property type="entry name" value="PIN-like_dom_sf"/>
</dbReference>
<dbReference type="Pfam" id="PF01850">
    <property type="entry name" value="PIN"/>
    <property type="match status" value="1"/>
</dbReference>
<dbReference type="InterPro" id="IPR052919">
    <property type="entry name" value="TA_system_RNase"/>
</dbReference>
<dbReference type="SUPFAM" id="SSF88723">
    <property type="entry name" value="PIN domain-like"/>
    <property type="match status" value="1"/>
</dbReference>
<reference evidence="2 3" key="1">
    <citation type="submission" date="2019-06" db="EMBL/GenBank/DDBJ databases">
        <title>Genome sequence of Litorilinea aerophila BAA-2444.</title>
        <authorList>
            <person name="Maclea K.S."/>
            <person name="Maurais E.G."/>
            <person name="Iannazzi L.C."/>
        </authorList>
    </citation>
    <scope>NUCLEOTIDE SEQUENCE [LARGE SCALE GENOMIC DNA]</scope>
    <source>
        <strain evidence="2 3">ATCC BAA-2444</strain>
    </source>
</reference>
<keyword evidence="3" id="KW-1185">Reference proteome</keyword>
<dbReference type="Gene3D" id="3.40.50.1010">
    <property type="entry name" value="5'-nuclease"/>
    <property type="match status" value="1"/>
</dbReference>
<dbReference type="InterPro" id="IPR002716">
    <property type="entry name" value="PIN_dom"/>
</dbReference>
<dbReference type="AlphaFoldDB" id="A0A540VBY2"/>
<evidence type="ECO:0000313" key="2">
    <source>
        <dbReference type="EMBL" id="TQE94276.1"/>
    </source>
</evidence>
<dbReference type="PANTHER" id="PTHR36173:SF1">
    <property type="entry name" value="RIBONUCLEASE VAPC22"/>
    <property type="match status" value="1"/>
</dbReference>
<dbReference type="Proteomes" id="UP000317371">
    <property type="component" value="Unassembled WGS sequence"/>
</dbReference>
<comment type="caution">
    <text evidence="2">The sequence shown here is derived from an EMBL/GenBank/DDBJ whole genome shotgun (WGS) entry which is preliminary data.</text>
</comment>